<dbReference type="Proteomes" id="UP000216024">
    <property type="component" value="Unassembled WGS sequence"/>
</dbReference>
<keyword evidence="3" id="KW-1185">Reference proteome</keyword>
<protein>
    <recommendedName>
        <fullName evidence="4">Ferrochelatase</fullName>
    </recommendedName>
</protein>
<keyword evidence="1" id="KW-0812">Transmembrane</keyword>
<name>A0A267MGZ5_9FIRM</name>
<feature type="transmembrane region" description="Helical" evidence="1">
    <location>
        <begin position="6"/>
        <end position="39"/>
    </location>
</feature>
<evidence type="ECO:0008006" key="4">
    <source>
        <dbReference type="Google" id="ProtNLM"/>
    </source>
</evidence>
<keyword evidence="1" id="KW-1133">Transmembrane helix</keyword>
<proteinExistence type="predicted"/>
<accession>A0A267MGZ5</accession>
<dbReference type="Gene3D" id="3.40.50.1400">
    <property type="match status" value="1"/>
</dbReference>
<evidence type="ECO:0000256" key="1">
    <source>
        <dbReference type="SAM" id="Phobius"/>
    </source>
</evidence>
<sequence length="391" mass="45853">MFKYILAFILGIVIVGVMESFGIVERYFIIFFTINMFLLIKNMGKIKIKNAIYLIVCIICGFIITSYCSFYLEYDGRGETIRGTFKYKEETAVLVIFEGEPKKYNLPILLKNIKGNKRFKPILTTPIKLYKTKRIYEHMGNSNYEQICNNIYLKLVNKLGEGYDVFLGYSKSIPYYEDIINKKIFKNNYKRIIVVPIALTESKVYYNTINHISMKKAYYKECQFKFAKPLYSSKNVVSSIIRSINNRQEGLDKNKIGIILIGEASKNLENKFVEHRSIKEEEAFVEKIKKGLVDLGYDERKILYDFDYPNEEHMEKLLIQLQQYGIEKIFIVNTGDIVDTITNQYIVHKIVEDAKNMEDIEVLYIKGWGEDDLLVEAIEFKIRSINVEKWN</sequence>
<dbReference type="EMBL" id="NIBG01000011">
    <property type="protein sequence ID" value="PAB58816.1"/>
    <property type="molecule type" value="Genomic_DNA"/>
</dbReference>
<comment type="caution">
    <text evidence="2">The sequence shown here is derived from an EMBL/GenBank/DDBJ whole genome shotgun (WGS) entry which is preliminary data.</text>
</comment>
<gene>
    <name evidence="2" type="ORF">CCE28_13040</name>
</gene>
<dbReference type="SUPFAM" id="SSF53800">
    <property type="entry name" value="Chelatase"/>
    <property type="match status" value="1"/>
</dbReference>
<feature type="transmembrane region" description="Helical" evidence="1">
    <location>
        <begin position="51"/>
        <end position="72"/>
    </location>
</feature>
<evidence type="ECO:0000313" key="2">
    <source>
        <dbReference type="EMBL" id="PAB58816.1"/>
    </source>
</evidence>
<dbReference type="AlphaFoldDB" id="A0A267MGZ5"/>
<dbReference type="OrthoDB" id="1949854at2"/>
<dbReference type="RefSeq" id="WP_095134170.1">
    <property type="nucleotide sequence ID" value="NZ_NIBG01000011.1"/>
</dbReference>
<evidence type="ECO:0000313" key="3">
    <source>
        <dbReference type="Proteomes" id="UP000216024"/>
    </source>
</evidence>
<keyword evidence="1" id="KW-0472">Membrane</keyword>
<reference evidence="2 3" key="1">
    <citation type="submission" date="2017-06" db="EMBL/GenBank/DDBJ databases">
        <title>Draft genome sequence of anaerobic fermentative bacterium Anaeromicrobium sediminis DY2726D isolated from West Pacific Ocean sediments.</title>
        <authorList>
            <person name="Zeng X."/>
        </authorList>
    </citation>
    <scope>NUCLEOTIDE SEQUENCE [LARGE SCALE GENOMIC DNA]</scope>
    <source>
        <strain evidence="2 3">DY2726D</strain>
    </source>
</reference>
<organism evidence="2 3">
    <name type="scientific">Anaeromicrobium sediminis</name>
    <dbReference type="NCBI Taxonomy" id="1478221"/>
    <lineage>
        <taxon>Bacteria</taxon>
        <taxon>Bacillati</taxon>
        <taxon>Bacillota</taxon>
        <taxon>Clostridia</taxon>
        <taxon>Peptostreptococcales</taxon>
        <taxon>Thermotaleaceae</taxon>
        <taxon>Anaeromicrobium</taxon>
    </lineage>
</organism>